<sequence length="68" mass="7492">MGRVRSDGDRTLLYSQLRTKVLHPEHSAEGTSQVWFVALDGRGGDMALSVMFVHTECRGRLKAGSTDT</sequence>
<reference evidence="1 2" key="1">
    <citation type="journal article" date="2014" name="Genome Announc.">
        <title>Complete genome sequence of Magnetospirillum gryphiswaldense MSR-1.</title>
        <authorList>
            <person name="Wang X."/>
            <person name="Wang Q."/>
            <person name="Zhang W."/>
            <person name="Wang Y."/>
            <person name="Li L."/>
            <person name="Wen T."/>
            <person name="Zhang T."/>
            <person name="Zhang Y."/>
            <person name="Xu J."/>
            <person name="Hu J."/>
            <person name="Li S."/>
            <person name="Liu L."/>
            <person name="Liu J."/>
            <person name="Jiang W."/>
            <person name="Tian J."/>
            <person name="Li Y."/>
            <person name="Schuler D."/>
            <person name="Wang L."/>
            <person name="Li J."/>
        </authorList>
    </citation>
    <scope>NUCLEOTIDE SEQUENCE [LARGE SCALE GENOMIC DNA]</scope>
    <source>
        <strain evidence="2">DSM 6361 / JCM 21280 / NBRC 15271 / MSR-1</strain>
    </source>
</reference>
<dbReference type="AlphaFoldDB" id="V6F857"/>
<keyword evidence="2" id="KW-1185">Reference proteome</keyword>
<accession>V6F857</accession>
<dbReference type="KEGG" id="mgy:MGMSRv2__3478"/>
<dbReference type="STRING" id="1430440.MGMSRv2__3478"/>
<protein>
    <submittedName>
        <fullName evidence="1">Uncharacterized protein</fullName>
    </submittedName>
</protein>
<evidence type="ECO:0000313" key="2">
    <source>
        <dbReference type="Proteomes" id="UP000018922"/>
    </source>
</evidence>
<evidence type="ECO:0000313" key="1">
    <source>
        <dbReference type="EMBL" id="CDL00693.1"/>
    </source>
</evidence>
<organism evidence="1 2">
    <name type="scientific">Magnetospirillum gryphiswaldense (strain DSM 6361 / JCM 21280 / NBRC 15271 / MSR-1)</name>
    <dbReference type="NCBI Taxonomy" id="431944"/>
    <lineage>
        <taxon>Bacteria</taxon>
        <taxon>Pseudomonadati</taxon>
        <taxon>Pseudomonadota</taxon>
        <taxon>Alphaproteobacteria</taxon>
        <taxon>Rhodospirillales</taxon>
        <taxon>Rhodospirillaceae</taxon>
        <taxon>Magnetospirillum</taxon>
    </lineage>
</organism>
<dbReference type="EMBL" id="HG794546">
    <property type="protein sequence ID" value="CDL00693.1"/>
    <property type="molecule type" value="Genomic_DNA"/>
</dbReference>
<gene>
    <name evidence="1" type="ordered locus">MGMSRv2__3478</name>
</gene>
<dbReference type="HOGENOM" id="CLU_2788983_0_0_5"/>
<name>V6F857_MAGGM</name>
<dbReference type="Proteomes" id="UP000018922">
    <property type="component" value="Chromosome I"/>
</dbReference>
<proteinExistence type="predicted"/>